<sequence length="141" mass="15969">MNETHLMPSQEAGRKFVTREIEGAVVMLNLLRFRSVADYSATPELNPEKSISGKEAYLKYIEHTLPFLEKSGGEVLFMGVGGDFLIGPQDERWDYVMLIKQNSVDSFLRFESNPEYMKGIGHRTAALEDSRLLPIVEENGK</sequence>
<dbReference type="InterPro" id="IPR011008">
    <property type="entry name" value="Dimeric_a/b-barrel"/>
</dbReference>
<evidence type="ECO:0000313" key="2">
    <source>
        <dbReference type="Proteomes" id="UP000198964"/>
    </source>
</evidence>
<gene>
    <name evidence="1" type="ORF">SAMN05216283_102712</name>
</gene>
<keyword evidence="2" id="KW-1185">Reference proteome</keyword>
<dbReference type="PANTHER" id="PTHR40257:SF1">
    <property type="entry name" value="DUF1330 DOMAIN-CONTAINING PROTEIN"/>
    <property type="match status" value="1"/>
</dbReference>
<dbReference type="Proteomes" id="UP000198964">
    <property type="component" value="Unassembled WGS sequence"/>
</dbReference>
<dbReference type="PANTHER" id="PTHR40257">
    <property type="match status" value="1"/>
</dbReference>
<organism evidence="1 2">
    <name type="scientific">Sunxiuqinia elliptica</name>
    <dbReference type="NCBI Taxonomy" id="655355"/>
    <lineage>
        <taxon>Bacteria</taxon>
        <taxon>Pseudomonadati</taxon>
        <taxon>Bacteroidota</taxon>
        <taxon>Bacteroidia</taxon>
        <taxon>Marinilabiliales</taxon>
        <taxon>Prolixibacteraceae</taxon>
        <taxon>Sunxiuqinia</taxon>
    </lineage>
</organism>
<dbReference type="Gene3D" id="3.30.70.100">
    <property type="match status" value="1"/>
</dbReference>
<evidence type="ECO:0000313" key="1">
    <source>
        <dbReference type="EMBL" id="SFF11408.1"/>
    </source>
</evidence>
<name>A0A1I2G2M6_9BACT</name>
<dbReference type="AlphaFoldDB" id="A0A1I2G2M6"/>
<accession>A0A1I2G2M6</accession>
<dbReference type="EMBL" id="FONW01000002">
    <property type="protein sequence ID" value="SFF11408.1"/>
    <property type="molecule type" value="Genomic_DNA"/>
</dbReference>
<protein>
    <submittedName>
        <fullName evidence="1">Uncharacterized protein</fullName>
    </submittedName>
</protein>
<dbReference type="RefSeq" id="WP_093919344.1">
    <property type="nucleotide sequence ID" value="NZ_FONW01000002.1"/>
</dbReference>
<dbReference type="STRING" id="655355.SAMN05216283_102712"/>
<dbReference type="SUPFAM" id="SSF54909">
    <property type="entry name" value="Dimeric alpha+beta barrel"/>
    <property type="match status" value="1"/>
</dbReference>
<reference evidence="1 2" key="1">
    <citation type="submission" date="2016-10" db="EMBL/GenBank/DDBJ databases">
        <authorList>
            <person name="de Groot N.N."/>
        </authorList>
    </citation>
    <scope>NUCLEOTIDE SEQUENCE [LARGE SCALE GENOMIC DNA]</scope>
    <source>
        <strain evidence="1 2">CGMCC 1.9156</strain>
    </source>
</reference>
<proteinExistence type="predicted"/>